<dbReference type="AlphaFoldDB" id="A0A916J0F4"/>
<organism evidence="4 5">
    <name type="scientific">Georgfuchsia toluolica</name>
    <dbReference type="NCBI Taxonomy" id="424218"/>
    <lineage>
        <taxon>Bacteria</taxon>
        <taxon>Pseudomonadati</taxon>
        <taxon>Pseudomonadota</taxon>
        <taxon>Betaproteobacteria</taxon>
        <taxon>Nitrosomonadales</taxon>
        <taxon>Sterolibacteriaceae</taxon>
        <taxon>Georgfuchsia</taxon>
    </lineage>
</organism>
<dbReference type="Pfam" id="PF03972">
    <property type="entry name" value="MmgE_PrpD_N"/>
    <property type="match status" value="1"/>
</dbReference>
<feature type="domain" description="MmgE/PrpD N-terminal" evidence="2">
    <location>
        <begin position="6"/>
        <end position="249"/>
    </location>
</feature>
<dbReference type="InterPro" id="IPR045337">
    <property type="entry name" value="MmgE_PrpD_C"/>
</dbReference>
<comment type="caution">
    <text evidence="4">The sequence shown here is derived from an EMBL/GenBank/DDBJ whole genome shotgun (WGS) entry which is preliminary data.</text>
</comment>
<dbReference type="SUPFAM" id="SSF103378">
    <property type="entry name" value="2-methylcitrate dehydratase PrpD"/>
    <property type="match status" value="1"/>
</dbReference>
<evidence type="ECO:0000313" key="4">
    <source>
        <dbReference type="EMBL" id="CAG4882318.1"/>
    </source>
</evidence>
<dbReference type="Gene3D" id="3.30.1330.120">
    <property type="entry name" value="2-methylcitrate dehydratase PrpD"/>
    <property type="match status" value="1"/>
</dbReference>
<reference evidence="4" key="1">
    <citation type="submission" date="2021-04" db="EMBL/GenBank/DDBJ databases">
        <authorList>
            <person name="Hornung B."/>
        </authorList>
    </citation>
    <scope>NUCLEOTIDE SEQUENCE</scope>
    <source>
        <strain evidence="4">G5G6</strain>
    </source>
</reference>
<evidence type="ECO:0000256" key="1">
    <source>
        <dbReference type="ARBA" id="ARBA00006174"/>
    </source>
</evidence>
<dbReference type="Pfam" id="PF19305">
    <property type="entry name" value="MmgE_PrpD_C"/>
    <property type="match status" value="1"/>
</dbReference>
<keyword evidence="5" id="KW-1185">Reference proteome</keyword>
<evidence type="ECO:0000259" key="2">
    <source>
        <dbReference type="Pfam" id="PF03972"/>
    </source>
</evidence>
<feature type="domain" description="MmgE/PrpD C-terminal" evidence="3">
    <location>
        <begin position="270"/>
        <end position="435"/>
    </location>
</feature>
<dbReference type="Proteomes" id="UP000742786">
    <property type="component" value="Unassembled WGS sequence"/>
</dbReference>
<sequence>MSIAEELVANVIDTAYESIPKEAVARAKWRIIDTLGCMIAGANAPGCHGAVDMVRSWGGTGQSTIFSHDLRAPAHNAAMLNSLMARSFDFEPVEAEGETKSSPAHISGTTVPTAVTVAEWQGASGKDLLAALIVGDDLAARVAMATGFDFSLGWDNTGTVNCFGAAAIACRLMGLGQKETLHAFGIALNQAAGSMDGVWDKAMSFKLCMALASRTGIFSAELAARGFTGTKDPFLGRNGYFKLYCRDHDTSGLTKDLGRRFYADRVIKPHSACRATHSAIDAALKIAHAQEINSDEVREIAVIVPPWIIDGFTGQPFAPAQAEAPQIEGAFSVRYTVATALLRRAVKPAYFTDACLHDPAIHALIDRMKLIPLEPGRALAAEVKVTMADGRVLSGDTGFPRGDIARTPLSDEDIRAKFRDNVAYSRIVPTEKAEQALSHLEALEDVADVRVITSLLA</sequence>
<gene>
    <name evidence="4" type="ORF">GTOL_10200</name>
</gene>
<dbReference type="PANTHER" id="PTHR16943">
    <property type="entry name" value="2-METHYLCITRATE DEHYDRATASE-RELATED"/>
    <property type="match status" value="1"/>
</dbReference>
<dbReference type="GO" id="GO:0016829">
    <property type="term" value="F:lyase activity"/>
    <property type="evidence" value="ECO:0007669"/>
    <property type="project" value="InterPro"/>
</dbReference>
<dbReference type="PANTHER" id="PTHR16943:SF8">
    <property type="entry name" value="2-METHYLCITRATE DEHYDRATASE"/>
    <property type="match status" value="1"/>
</dbReference>
<dbReference type="InterPro" id="IPR005656">
    <property type="entry name" value="MmgE_PrpD"/>
</dbReference>
<dbReference type="InterPro" id="IPR042183">
    <property type="entry name" value="MmgE/PrpD_sf_1"/>
</dbReference>
<dbReference type="RefSeq" id="WP_220634405.1">
    <property type="nucleotide sequence ID" value="NZ_CAJQUM010000001.1"/>
</dbReference>
<dbReference type="InterPro" id="IPR042188">
    <property type="entry name" value="MmgE/PrpD_sf_2"/>
</dbReference>
<name>A0A916J0F4_9PROT</name>
<dbReference type="Gene3D" id="1.10.4100.10">
    <property type="entry name" value="2-methylcitrate dehydratase PrpD"/>
    <property type="match status" value="1"/>
</dbReference>
<dbReference type="InterPro" id="IPR045336">
    <property type="entry name" value="MmgE_PrpD_N"/>
</dbReference>
<evidence type="ECO:0000259" key="3">
    <source>
        <dbReference type="Pfam" id="PF19305"/>
    </source>
</evidence>
<comment type="similarity">
    <text evidence="1">Belongs to the PrpD family.</text>
</comment>
<dbReference type="InterPro" id="IPR036148">
    <property type="entry name" value="MmgE/PrpD_sf"/>
</dbReference>
<proteinExistence type="inferred from homology"/>
<protein>
    <submittedName>
        <fullName evidence="4">MmgE/PrpD family protein</fullName>
    </submittedName>
</protein>
<evidence type="ECO:0000313" key="5">
    <source>
        <dbReference type="Proteomes" id="UP000742786"/>
    </source>
</evidence>
<dbReference type="EMBL" id="CAJQUM010000001">
    <property type="protein sequence ID" value="CAG4882318.1"/>
    <property type="molecule type" value="Genomic_DNA"/>
</dbReference>
<accession>A0A916J0F4</accession>